<dbReference type="Pfam" id="PF02517">
    <property type="entry name" value="Rce1-like"/>
    <property type="match status" value="1"/>
</dbReference>
<dbReference type="GO" id="GO:0080120">
    <property type="term" value="P:CAAX-box protein maturation"/>
    <property type="evidence" value="ECO:0007669"/>
    <property type="project" value="UniProtKB-ARBA"/>
</dbReference>
<sequence length="294" mass="32530">MYLQTSDQLLAKDQKQRTWWQTMIWSAVILLLVGGGSQALFVQLFKHFHISNRAFWCLMLQFPVMLLAIFIIGLARDNRSLGTYGFKKRDLPGQFFTGLLSGLLAFALVWTVAFLTGSISFGFADKVNWGQWLIIFVCFIVQGTCEEVLFQGFLMNKIRVINGSFWAVVISSGLFALAHGLNPGLTQLAIINLVLFGIVFALLFIYTDNIYLTGAAHGMWNFAQGAIFGVKVSGIKVPTTTLVSTVEQKSPAWLNGKPFGLAGSIITTGLGSFLVLLLLLLLWHQKRVLAKTVA</sequence>
<dbReference type="GO" id="GO:0004175">
    <property type="term" value="F:endopeptidase activity"/>
    <property type="evidence" value="ECO:0007669"/>
    <property type="project" value="UniProtKB-ARBA"/>
</dbReference>
<evidence type="ECO:0000313" key="5">
    <source>
        <dbReference type="Proteomes" id="UP000677218"/>
    </source>
</evidence>
<dbReference type="RefSeq" id="WP_212780550.1">
    <property type="nucleotide sequence ID" value="NZ_BMAY01000004.1"/>
</dbReference>
<evidence type="ECO:0000256" key="1">
    <source>
        <dbReference type="ARBA" id="ARBA00009067"/>
    </source>
</evidence>
<organism evidence="4 5">
    <name type="scientific">Lactobacillus corticis</name>
    <dbReference type="NCBI Taxonomy" id="2201249"/>
    <lineage>
        <taxon>Bacteria</taxon>
        <taxon>Bacillati</taxon>
        <taxon>Bacillota</taxon>
        <taxon>Bacilli</taxon>
        <taxon>Lactobacillales</taxon>
        <taxon>Lactobacillaceae</taxon>
        <taxon>Lactobacillus</taxon>
    </lineage>
</organism>
<keyword evidence="2" id="KW-1133">Transmembrane helix</keyword>
<protein>
    <recommendedName>
        <fullName evidence="3">CAAX prenyl protease 2/Lysostaphin resistance protein A-like domain-containing protein</fullName>
    </recommendedName>
</protein>
<feature type="transmembrane region" description="Helical" evidence="2">
    <location>
        <begin position="95"/>
        <end position="121"/>
    </location>
</feature>
<proteinExistence type="inferred from homology"/>
<evidence type="ECO:0000259" key="3">
    <source>
        <dbReference type="Pfam" id="PF02517"/>
    </source>
</evidence>
<feature type="transmembrane region" description="Helical" evidence="2">
    <location>
        <begin position="259"/>
        <end position="283"/>
    </location>
</feature>
<feature type="domain" description="CAAX prenyl protease 2/Lysostaphin resistance protein A-like" evidence="3">
    <location>
        <begin position="129"/>
        <end position="222"/>
    </location>
</feature>
<feature type="transmembrane region" description="Helical" evidence="2">
    <location>
        <begin position="133"/>
        <end position="154"/>
    </location>
</feature>
<comment type="caution">
    <text evidence="4">The sequence shown here is derived from an EMBL/GenBank/DDBJ whole genome shotgun (WGS) entry which is preliminary data.</text>
</comment>
<accession>A0A916QKA9</accession>
<dbReference type="EMBL" id="BMAY01000004">
    <property type="protein sequence ID" value="GFZ26856.1"/>
    <property type="molecule type" value="Genomic_DNA"/>
</dbReference>
<evidence type="ECO:0000256" key="2">
    <source>
        <dbReference type="SAM" id="Phobius"/>
    </source>
</evidence>
<keyword evidence="2" id="KW-0472">Membrane</keyword>
<comment type="similarity">
    <text evidence="1">Belongs to the UPF0177 family.</text>
</comment>
<name>A0A916QKA9_9LACO</name>
<keyword evidence="2" id="KW-0812">Transmembrane</keyword>
<gene>
    <name evidence="4" type="ORF">LCB40_07360</name>
</gene>
<feature type="transmembrane region" description="Helical" evidence="2">
    <location>
        <begin position="160"/>
        <end position="181"/>
    </location>
</feature>
<dbReference type="Proteomes" id="UP000677218">
    <property type="component" value="Unassembled WGS sequence"/>
</dbReference>
<feature type="transmembrane region" description="Helical" evidence="2">
    <location>
        <begin position="20"/>
        <end position="42"/>
    </location>
</feature>
<evidence type="ECO:0000313" key="4">
    <source>
        <dbReference type="EMBL" id="GFZ26856.1"/>
    </source>
</evidence>
<reference evidence="4" key="1">
    <citation type="submission" date="2020-08" db="EMBL/GenBank/DDBJ databases">
        <title>Taxonomic study for Lactobacillus species isolated from hardwood bark.</title>
        <authorList>
            <person name="Tohno M."/>
            <person name="Tanizawa Y."/>
        </authorList>
    </citation>
    <scope>NUCLEOTIDE SEQUENCE</scope>
    <source>
        <strain evidence="4">B40</strain>
    </source>
</reference>
<dbReference type="PANTHER" id="PTHR39430">
    <property type="entry name" value="MEMBRANE-ASSOCIATED PROTEASE-RELATED"/>
    <property type="match status" value="1"/>
</dbReference>
<dbReference type="InterPro" id="IPR003675">
    <property type="entry name" value="Rce1/LyrA-like_dom"/>
</dbReference>
<keyword evidence="5" id="KW-1185">Reference proteome</keyword>
<dbReference type="PANTHER" id="PTHR39430:SF1">
    <property type="entry name" value="PROTEASE"/>
    <property type="match status" value="1"/>
</dbReference>
<feature type="transmembrane region" description="Helical" evidence="2">
    <location>
        <begin position="54"/>
        <end position="75"/>
    </location>
</feature>
<feature type="transmembrane region" description="Helical" evidence="2">
    <location>
        <begin position="188"/>
        <end position="206"/>
    </location>
</feature>
<dbReference type="AlphaFoldDB" id="A0A916QKA9"/>